<dbReference type="Pfam" id="PF00392">
    <property type="entry name" value="GntR"/>
    <property type="match status" value="1"/>
</dbReference>
<name>A0A7I9VE09_9ACTN</name>
<dbReference type="InterPro" id="IPR036390">
    <property type="entry name" value="WH_DNA-bd_sf"/>
</dbReference>
<keyword evidence="2" id="KW-0238">DNA-binding</keyword>
<dbReference type="PANTHER" id="PTHR38445">
    <property type="entry name" value="HTH-TYPE TRANSCRIPTIONAL REPRESSOR YTRA"/>
    <property type="match status" value="1"/>
</dbReference>
<dbReference type="GO" id="GO:0003677">
    <property type="term" value="F:DNA binding"/>
    <property type="evidence" value="ECO:0007669"/>
    <property type="project" value="UniProtKB-KW"/>
</dbReference>
<proteinExistence type="predicted"/>
<keyword evidence="1" id="KW-0805">Transcription regulation</keyword>
<accession>A0A7I9VE09</accession>
<dbReference type="SMART" id="SM00345">
    <property type="entry name" value="HTH_GNTR"/>
    <property type="match status" value="1"/>
</dbReference>
<dbReference type="Proteomes" id="UP000444960">
    <property type="component" value="Unassembled WGS sequence"/>
</dbReference>
<protein>
    <submittedName>
        <fullName evidence="5">GntR family transcriptional regulator</fullName>
    </submittedName>
</protein>
<dbReference type="CDD" id="cd07377">
    <property type="entry name" value="WHTH_GntR"/>
    <property type="match status" value="1"/>
</dbReference>
<reference evidence="6" key="1">
    <citation type="submission" date="2019-06" db="EMBL/GenBank/DDBJ databases">
        <title>Gordonia isolated from sludge of a wastewater treatment plant.</title>
        <authorList>
            <person name="Tamura T."/>
            <person name="Aoyama K."/>
            <person name="Kang Y."/>
            <person name="Saito S."/>
            <person name="Akiyama N."/>
            <person name="Yazawa K."/>
            <person name="Gonoi T."/>
            <person name="Mikami Y."/>
        </authorList>
    </citation>
    <scope>NUCLEOTIDE SEQUENCE [LARGE SCALE GENOMIC DNA]</scope>
    <source>
        <strain evidence="6">NBRC 107696</strain>
    </source>
</reference>
<dbReference type="AlphaFoldDB" id="A0A7I9VE09"/>
<dbReference type="InterPro" id="IPR036388">
    <property type="entry name" value="WH-like_DNA-bd_sf"/>
</dbReference>
<dbReference type="PROSITE" id="PS50949">
    <property type="entry name" value="HTH_GNTR"/>
    <property type="match status" value="1"/>
</dbReference>
<evidence type="ECO:0000256" key="1">
    <source>
        <dbReference type="ARBA" id="ARBA00023015"/>
    </source>
</evidence>
<evidence type="ECO:0000313" key="6">
    <source>
        <dbReference type="Proteomes" id="UP000444960"/>
    </source>
</evidence>
<comment type="caution">
    <text evidence="5">The sequence shown here is derived from an EMBL/GenBank/DDBJ whole genome shotgun (WGS) entry which is preliminary data.</text>
</comment>
<dbReference type="SUPFAM" id="SSF46785">
    <property type="entry name" value="Winged helix' DNA-binding domain"/>
    <property type="match status" value="1"/>
</dbReference>
<dbReference type="PANTHER" id="PTHR38445:SF7">
    <property type="entry name" value="GNTR-FAMILY TRANSCRIPTIONAL REGULATOR"/>
    <property type="match status" value="1"/>
</dbReference>
<evidence type="ECO:0000256" key="2">
    <source>
        <dbReference type="ARBA" id="ARBA00023125"/>
    </source>
</evidence>
<evidence type="ECO:0000313" key="5">
    <source>
        <dbReference type="EMBL" id="GEE03589.1"/>
    </source>
</evidence>
<dbReference type="RefSeq" id="WP_161897086.1">
    <property type="nucleotide sequence ID" value="NZ_BJOV01000005.1"/>
</dbReference>
<evidence type="ECO:0000256" key="3">
    <source>
        <dbReference type="ARBA" id="ARBA00023163"/>
    </source>
</evidence>
<evidence type="ECO:0000259" key="4">
    <source>
        <dbReference type="PROSITE" id="PS50949"/>
    </source>
</evidence>
<dbReference type="GO" id="GO:0003700">
    <property type="term" value="F:DNA-binding transcription factor activity"/>
    <property type="evidence" value="ECO:0007669"/>
    <property type="project" value="InterPro"/>
</dbReference>
<dbReference type="Gene3D" id="1.10.10.10">
    <property type="entry name" value="Winged helix-like DNA-binding domain superfamily/Winged helix DNA-binding domain"/>
    <property type="match status" value="1"/>
</dbReference>
<keyword evidence="3" id="KW-0804">Transcription</keyword>
<sequence length="119" mass="12451">MLVHIDPASDAPIFEQIAASIRADVVSGRSHPGDRLPAARQLADALDVNTHTVLHAYQALRDEGLVELRRGRGAVLTDAAGALGDVREDIVALAAKAAAAGITPETLSALIKEAIHAQY</sequence>
<gene>
    <name evidence="5" type="primary">ytrA</name>
    <name evidence="5" type="ORF">nbrc107696_40350</name>
</gene>
<dbReference type="EMBL" id="BJOV01000005">
    <property type="protein sequence ID" value="GEE03589.1"/>
    <property type="molecule type" value="Genomic_DNA"/>
</dbReference>
<dbReference type="OrthoDB" id="3192286at2"/>
<feature type="domain" description="HTH gntR-type" evidence="4">
    <location>
        <begin position="11"/>
        <end position="79"/>
    </location>
</feature>
<keyword evidence="6" id="KW-1185">Reference proteome</keyword>
<dbReference type="InterPro" id="IPR000524">
    <property type="entry name" value="Tscrpt_reg_HTH_GntR"/>
</dbReference>
<organism evidence="5 6">
    <name type="scientific">Gordonia spumicola</name>
    <dbReference type="NCBI Taxonomy" id="589161"/>
    <lineage>
        <taxon>Bacteria</taxon>
        <taxon>Bacillati</taxon>
        <taxon>Actinomycetota</taxon>
        <taxon>Actinomycetes</taxon>
        <taxon>Mycobacteriales</taxon>
        <taxon>Gordoniaceae</taxon>
        <taxon>Gordonia</taxon>
    </lineage>
</organism>